<comment type="similarity">
    <text evidence="5">Belongs to the class I-like SAM-binding methyltransferase superfamily. EFM4 family.</text>
</comment>
<evidence type="ECO:0000256" key="4">
    <source>
        <dbReference type="ARBA" id="ARBA00022691"/>
    </source>
</evidence>
<dbReference type="InterPro" id="IPR032675">
    <property type="entry name" value="LRR_dom_sf"/>
</dbReference>
<keyword evidence="3 5" id="KW-0808">Transferase</keyword>
<dbReference type="GO" id="GO:0005737">
    <property type="term" value="C:cytoplasm"/>
    <property type="evidence" value="ECO:0007669"/>
    <property type="project" value="UniProtKB-SubCell"/>
</dbReference>
<keyword evidence="2 5" id="KW-0489">Methyltransferase</keyword>
<evidence type="ECO:0000256" key="5">
    <source>
        <dbReference type="HAMAP-Rule" id="MF_03188"/>
    </source>
</evidence>
<dbReference type="AlphaFoldDB" id="A0A507CEJ0"/>
<dbReference type="Gene3D" id="3.40.50.150">
    <property type="entry name" value="Vaccinia Virus protein VP39"/>
    <property type="match status" value="1"/>
</dbReference>
<dbReference type="PROSITE" id="PS50181">
    <property type="entry name" value="FBOX"/>
    <property type="match status" value="1"/>
</dbReference>
<dbReference type="GO" id="GO:0016192">
    <property type="term" value="P:vesicle-mediated transport"/>
    <property type="evidence" value="ECO:0007669"/>
    <property type="project" value="UniProtKB-UniRule"/>
</dbReference>
<keyword evidence="10" id="KW-1185">Reference proteome</keyword>
<protein>
    <recommendedName>
        <fullName evidence="5">Protein-lysine N-methyltransferase EFM4</fullName>
        <ecNumber evidence="5">2.1.1.-</ecNumber>
    </recommendedName>
    <alternativeName>
        <fullName evidence="5">Elongation factor methyltransferase 4</fullName>
    </alternativeName>
</protein>
<dbReference type="EMBL" id="QEAN01000351">
    <property type="protein sequence ID" value="TPX39487.1"/>
    <property type="molecule type" value="Genomic_DNA"/>
</dbReference>
<dbReference type="InterPro" id="IPR006553">
    <property type="entry name" value="Leu-rich_rpt_Cys-con_subtyp"/>
</dbReference>
<dbReference type="InterPro" id="IPR057207">
    <property type="entry name" value="FBXL15_LRR"/>
</dbReference>
<dbReference type="GO" id="GO:0032259">
    <property type="term" value="P:methylation"/>
    <property type="evidence" value="ECO:0007669"/>
    <property type="project" value="UniProtKB-KW"/>
</dbReference>
<dbReference type="PROSITE" id="PS50005">
    <property type="entry name" value="TPR"/>
    <property type="match status" value="1"/>
</dbReference>
<reference evidence="9 10" key="1">
    <citation type="journal article" date="2019" name="Sci. Rep.">
        <title>Comparative genomics of chytrid fungi reveal insights into the obligate biotrophic and pathogenic lifestyle of Synchytrium endobioticum.</title>
        <authorList>
            <person name="van de Vossenberg B.T.L.H."/>
            <person name="Warris S."/>
            <person name="Nguyen H.D.T."/>
            <person name="van Gent-Pelzer M.P.E."/>
            <person name="Joly D.L."/>
            <person name="van de Geest H.C."/>
            <person name="Bonants P.J.M."/>
            <person name="Smith D.S."/>
            <person name="Levesque C.A."/>
            <person name="van der Lee T.A.J."/>
        </authorList>
    </citation>
    <scope>NUCLEOTIDE SEQUENCE [LARGE SCALE GENOMIC DNA]</scope>
    <source>
        <strain evidence="9 10">MB42</strain>
    </source>
</reference>
<dbReference type="SMART" id="SM00367">
    <property type="entry name" value="LRR_CC"/>
    <property type="match status" value="7"/>
</dbReference>
<evidence type="ECO:0000256" key="1">
    <source>
        <dbReference type="ARBA" id="ARBA00022490"/>
    </source>
</evidence>
<dbReference type="CDD" id="cd02440">
    <property type="entry name" value="AdoMet_MTases"/>
    <property type="match status" value="1"/>
</dbReference>
<dbReference type="SUPFAM" id="SSF81383">
    <property type="entry name" value="F-box domain"/>
    <property type="match status" value="1"/>
</dbReference>
<dbReference type="InterPro" id="IPR011990">
    <property type="entry name" value="TPR-like_helical_dom_sf"/>
</dbReference>
<accession>A0A507CEJ0</accession>
<feature type="region of interest" description="Disordered" evidence="7">
    <location>
        <begin position="169"/>
        <end position="193"/>
    </location>
</feature>
<dbReference type="Proteomes" id="UP000317494">
    <property type="component" value="Unassembled WGS sequence"/>
</dbReference>
<feature type="repeat" description="TPR" evidence="6">
    <location>
        <begin position="43"/>
        <end position="76"/>
    </location>
</feature>
<dbReference type="PANTHER" id="PTHR12843:SF5">
    <property type="entry name" value="EEF1A LYSINE METHYLTRANSFERASE 2"/>
    <property type="match status" value="1"/>
</dbReference>
<dbReference type="Gene3D" id="1.25.40.10">
    <property type="entry name" value="Tetratricopeptide repeat domain"/>
    <property type="match status" value="1"/>
</dbReference>
<evidence type="ECO:0000256" key="6">
    <source>
        <dbReference type="PROSITE-ProRule" id="PRU00339"/>
    </source>
</evidence>
<evidence type="ECO:0000256" key="7">
    <source>
        <dbReference type="SAM" id="MobiDB-lite"/>
    </source>
</evidence>
<evidence type="ECO:0000256" key="3">
    <source>
        <dbReference type="ARBA" id="ARBA00022679"/>
    </source>
</evidence>
<proteinExistence type="inferred from homology"/>
<sequence length="873" mass="95937">MHSFQPINLGRIYVERSPKVGKSPLQPLSSRNHSGEGYIIAVIELEISAGMFSMQRSDFSAAIKLFDKATTVDSQDLSPYVLRAKCHMLADPPAVDKALAEADKVVKMKPSDATGYVIAWNSLSKLKHYETAFKLIRIGMSKVSPQDPQRQYIEEIYDLLRHKLPESVTGGARAKRPKVNDATAPPKTPGRKDGMFGQYQLPNELVHIIFAYLPFRNLGRGLGVCKAWSNYIQKDTMLWTKIDLRGSNINNSVIEMVSKRARSQLRSFILNGTKVNNNGMKKIIAARPTQLSQVIFERCSYIDDTTVINVCKVFGNTLTRLSLIKQDITDSCLAIVLTKCTSLLYLDISDNAKVTDAGFKSWPATSCLMALKASGCIRLPGHVWSTEYLNLKELDMSSTSFDLSSIRKLIAFPMLKTLKVTGVDLSAMAVQNAELTLSGVVKEVTKSTLVNLTHLAITRQPSLDDETLQAIASTNKALTYVIISMCVELTDAGLYSLINCKELKNLAVDRCIRVTDAGIKTVLAQCNKLENLDISDIPGVSDVTLDAIVQDGESLTSLNVSNCQELSGHGILKLHKKIGRPLKALIMNCLATVSNDTIRSFQNVGVKVQGNLNPVKVKSYLSFTNSHPTIPMTIVDAVYAESADDSGFGPSVLGTKEYWDAAYEREIRNFEDTSDIGEIWFGEHAAETMVSWVEKHCQDDPNVPIVDLGCGNGHLLLGLAELGFTTLTGLDYSDSSIRLAQAISESKDFISQMTFHTADILDPSSISPKFDSKFMIALDKGTYDAISLAGHEAKVGKGQGHIVDGYSSAVARMLNDEGGVLVITSCNWTEEELIQVFKKDFDLVERIKHKSFTFGGKTGSTIVTLILKKKSRP</sequence>
<dbReference type="Pfam" id="PF12937">
    <property type="entry name" value="F-box-like"/>
    <property type="match status" value="1"/>
</dbReference>
<dbReference type="EC" id="2.1.1.-" evidence="5"/>
<keyword evidence="5" id="KW-0813">Transport</keyword>
<dbReference type="HAMAP" id="MF_03188">
    <property type="entry name" value="Methyltr_EFM4"/>
    <property type="match status" value="1"/>
</dbReference>
<dbReference type="InterPro" id="IPR026635">
    <property type="entry name" value="Efm4/METTL10"/>
</dbReference>
<dbReference type="Pfam" id="PF13847">
    <property type="entry name" value="Methyltransf_31"/>
    <property type="match status" value="1"/>
</dbReference>
<dbReference type="SUPFAM" id="SSF53335">
    <property type="entry name" value="S-adenosyl-L-methionine-dependent methyltransferases"/>
    <property type="match status" value="1"/>
</dbReference>
<name>A0A507CEJ0_9FUNG</name>
<dbReference type="Pfam" id="PF25372">
    <property type="entry name" value="DUF7885"/>
    <property type="match status" value="1"/>
</dbReference>
<dbReference type="SUPFAM" id="SSF48452">
    <property type="entry name" value="TPR-like"/>
    <property type="match status" value="1"/>
</dbReference>
<dbReference type="InterPro" id="IPR019734">
    <property type="entry name" value="TPR_rpt"/>
</dbReference>
<evidence type="ECO:0000313" key="10">
    <source>
        <dbReference type="Proteomes" id="UP000317494"/>
    </source>
</evidence>
<dbReference type="Gene3D" id="3.80.10.10">
    <property type="entry name" value="Ribonuclease Inhibitor"/>
    <property type="match status" value="2"/>
</dbReference>
<dbReference type="InterPro" id="IPR036047">
    <property type="entry name" value="F-box-like_dom_sf"/>
</dbReference>
<dbReference type="InterPro" id="IPR001810">
    <property type="entry name" value="F-box_dom"/>
</dbReference>
<keyword evidence="6" id="KW-0802">TPR repeat</keyword>
<dbReference type="GO" id="GO:0016279">
    <property type="term" value="F:protein-lysine N-methyltransferase activity"/>
    <property type="evidence" value="ECO:0007669"/>
    <property type="project" value="UniProtKB-UniRule"/>
</dbReference>
<comment type="function">
    <text evidence="5">S-adenosyl-L-methionine-dependent protein-lysine N-methyltransferase that mono- and dimethylates elongation factor 1-alpha at 'Lys-316'. May play a role in intracellular transport.</text>
</comment>
<comment type="caution">
    <text evidence="9">The sequence shown here is derived from an EMBL/GenBank/DDBJ whole genome shotgun (WGS) entry which is preliminary data.</text>
</comment>
<dbReference type="InterPro" id="IPR025714">
    <property type="entry name" value="Methyltranfer_dom"/>
</dbReference>
<evidence type="ECO:0000313" key="9">
    <source>
        <dbReference type="EMBL" id="TPX39487.1"/>
    </source>
</evidence>
<organism evidence="9 10">
    <name type="scientific">Synchytrium endobioticum</name>
    <dbReference type="NCBI Taxonomy" id="286115"/>
    <lineage>
        <taxon>Eukaryota</taxon>
        <taxon>Fungi</taxon>
        <taxon>Fungi incertae sedis</taxon>
        <taxon>Chytridiomycota</taxon>
        <taxon>Chytridiomycota incertae sedis</taxon>
        <taxon>Chytridiomycetes</taxon>
        <taxon>Synchytriales</taxon>
        <taxon>Synchytriaceae</taxon>
        <taxon>Synchytrium</taxon>
    </lineage>
</organism>
<dbReference type="STRING" id="286115.A0A507CEJ0"/>
<gene>
    <name evidence="5" type="primary">EFM4</name>
    <name evidence="9" type="ORF">SeMB42_g06349</name>
</gene>
<dbReference type="InterPro" id="IPR029063">
    <property type="entry name" value="SAM-dependent_MTases_sf"/>
</dbReference>
<feature type="domain" description="F-box" evidence="8">
    <location>
        <begin position="195"/>
        <end position="242"/>
    </location>
</feature>
<keyword evidence="4 5" id="KW-0949">S-adenosyl-L-methionine</keyword>
<evidence type="ECO:0000259" key="8">
    <source>
        <dbReference type="PROSITE" id="PS50181"/>
    </source>
</evidence>
<comment type="subcellular location">
    <subcellularLocation>
        <location evidence="5">Cytoplasm</location>
    </subcellularLocation>
</comment>
<dbReference type="SUPFAM" id="SSF52047">
    <property type="entry name" value="RNI-like"/>
    <property type="match status" value="2"/>
</dbReference>
<evidence type="ECO:0000256" key="2">
    <source>
        <dbReference type="ARBA" id="ARBA00022603"/>
    </source>
</evidence>
<dbReference type="VEuPathDB" id="FungiDB:SeMB42_g06349"/>
<dbReference type="PANTHER" id="PTHR12843">
    <property type="entry name" value="PROTEIN-LYSINE N-METHYLTRANSFERASE METTL10"/>
    <property type="match status" value="1"/>
</dbReference>
<keyword evidence="1 5" id="KW-0963">Cytoplasm</keyword>